<feature type="region of interest" description="Disordered" evidence="1">
    <location>
        <begin position="149"/>
        <end position="173"/>
    </location>
</feature>
<evidence type="ECO:0000313" key="4">
    <source>
        <dbReference type="Proteomes" id="UP000078550"/>
    </source>
</evidence>
<keyword evidence="2" id="KW-0812">Transmembrane</keyword>
<feature type="transmembrane region" description="Helical" evidence="2">
    <location>
        <begin position="91"/>
        <end position="116"/>
    </location>
</feature>
<proteinExistence type="predicted"/>
<protein>
    <submittedName>
        <fullName evidence="3">Uncharacterized protein</fullName>
    </submittedName>
</protein>
<dbReference type="AlphaFoldDB" id="A0A1A8YP62"/>
<evidence type="ECO:0000256" key="1">
    <source>
        <dbReference type="SAM" id="MobiDB-lite"/>
    </source>
</evidence>
<accession>A0A1A8YP62</accession>
<feature type="compositionally biased region" description="Basic and acidic residues" evidence="1">
    <location>
        <begin position="152"/>
        <end position="167"/>
    </location>
</feature>
<name>A0A1A8YP62_PLAOA</name>
<evidence type="ECO:0000256" key="2">
    <source>
        <dbReference type="SAM" id="Phobius"/>
    </source>
</evidence>
<dbReference type="EMBL" id="FLRE01000054">
    <property type="protein sequence ID" value="SBT33197.1"/>
    <property type="molecule type" value="Genomic_DNA"/>
</dbReference>
<organism evidence="3 4">
    <name type="scientific">Plasmodium ovale wallikeri</name>
    <dbReference type="NCBI Taxonomy" id="864142"/>
    <lineage>
        <taxon>Eukaryota</taxon>
        <taxon>Sar</taxon>
        <taxon>Alveolata</taxon>
        <taxon>Apicomplexa</taxon>
        <taxon>Aconoidasida</taxon>
        <taxon>Haemosporida</taxon>
        <taxon>Plasmodiidae</taxon>
        <taxon>Plasmodium</taxon>
        <taxon>Plasmodium (Plasmodium)</taxon>
    </lineage>
</organism>
<dbReference type="Proteomes" id="UP000078550">
    <property type="component" value="Unassembled WGS sequence"/>
</dbReference>
<keyword evidence="2" id="KW-0472">Membrane</keyword>
<gene>
    <name evidence="3" type="ORF">POVWA2_013550</name>
</gene>
<reference evidence="4" key="1">
    <citation type="submission" date="2016-05" db="EMBL/GenBank/DDBJ databases">
        <authorList>
            <person name="Naeem Raeece"/>
        </authorList>
    </citation>
    <scope>NUCLEOTIDE SEQUENCE [LARGE SCALE GENOMIC DNA]</scope>
</reference>
<sequence length="243" mass="28685">MGKLATHRSCVMSVRKSKTKLKQTKPRNRRSVVSHTWDIRNEHSKRSCRWKYMIIFPCARLGGTTEKGNYAIPSCLLTYAKKKKKKKKKKVYKFVGYLYKRGNAIVILFLFCFIFMHTHRWQFRYRGMRGFAYWHRHWHCQWQEGLGKRSRNGREKEEMGGKSRENSEGGPGMHKNGKYFIRGECPHKQTCPLDHPTCACACTCTHTYTRLRIRRAETCAFPSRAQHTSTIKCRQLIEAYHSL</sequence>
<evidence type="ECO:0000313" key="3">
    <source>
        <dbReference type="EMBL" id="SBT33197.1"/>
    </source>
</evidence>
<keyword evidence="2" id="KW-1133">Transmembrane helix</keyword>